<organism evidence="1 2">
    <name type="scientific">Litoreibacter roseus</name>
    <dbReference type="NCBI Taxonomy" id="2601869"/>
    <lineage>
        <taxon>Bacteria</taxon>
        <taxon>Pseudomonadati</taxon>
        <taxon>Pseudomonadota</taxon>
        <taxon>Alphaproteobacteria</taxon>
        <taxon>Rhodobacterales</taxon>
        <taxon>Roseobacteraceae</taxon>
        <taxon>Litoreibacter</taxon>
    </lineage>
</organism>
<evidence type="ECO:0000313" key="2">
    <source>
        <dbReference type="Proteomes" id="UP000436822"/>
    </source>
</evidence>
<evidence type="ECO:0000313" key="1">
    <source>
        <dbReference type="EMBL" id="GFE63337.1"/>
    </source>
</evidence>
<proteinExistence type="predicted"/>
<comment type="caution">
    <text evidence="1">The sequence shown here is derived from an EMBL/GenBank/DDBJ whole genome shotgun (WGS) entry which is preliminary data.</text>
</comment>
<dbReference type="EMBL" id="BLJE01000001">
    <property type="protein sequence ID" value="GFE63337.1"/>
    <property type="molecule type" value="Genomic_DNA"/>
</dbReference>
<accession>A0A6N6JBG3</accession>
<protein>
    <submittedName>
        <fullName evidence="1">Uncharacterized protein</fullName>
    </submittedName>
</protein>
<reference evidence="1 2" key="1">
    <citation type="submission" date="2019-12" db="EMBL/GenBank/DDBJ databases">
        <title>Litoreibacter badius sp. nov., a novel bacteriochlorophyll a-containing bacterium in the genus Litoreibacter.</title>
        <authorList>
            <person name="Kanamuro M."/>
            <person name="Takabe Y."/>
            <person name="Mori K."/>
            <person name="Takaichi S."/>
            <person name="Hanada S."/>
        </authorList>
    </citation>
    <scope>NUCLEOTIDE SEQUENCE [LARGE SCALE GENOMIC DNA]</scope>
    <source>
        <strain evidence="1 2">K6</strain>
    </source>
</reference>
<dbReference type="AlphaFoldDB" id="A0A6N6JBG3"/>
<sequence length="66" mass="6712">MISDPMHPAGQTNSVAHVGFGESRAGVAAICVHQDAPSGRLNVGPIHMANGPKSRDAAVAACHAIR</sequence>
<keyword evidence="2" id="KW-1185">Reference proteome</keyword>
<dbReference type="Proteomes" id="UP000436822">
    <property type="component" value="Unassembled WGS sequence"/>
</dbReference>
<gene>
    <name evidence="1" type="ORF">KIN_04110</name>
</gene>
<name>A0A6N6JBG3_9RHOB</name>